<reference evidence="2 3" key="1">
    <citation type="submission" date="2015-08" db="EMBL/GenBank/DDBJ databases">
        <authorList>
            <person name="Babu N.S."/>
            <person name="Beckwith C.J."/>
            <person name="Beseler K.G."/>
            <person name="Brison A."/>
            <person name="Carone J.V."/>
            <person name="Caskin T.P."/>
            <person name="Diamond M."/>
            <person name="Durham M.E."/>
            <person name="Foxe J.M."/>
            <person name="Go M."/>
            <person name="Henderson B.A."/>
            <person name="Jones I.B."/>
            <person name="McGettigan J.A."/>
            <person name="Micheletti S.J."/>
            <person name="Nasrallah M.E."/>
            <person name="Ortiz D."/>
            <person name="Piller C.R."/>
            <person name="Privatt S.R."/>
            <person name="Schneider S.L."/>
            <person name="Sharp S."/>
            <person name="Smith T.C."/>
            <person name="Stanton J.D."/>
            <person name="Ullery H.E."/>
            <person name="Wilson R.J."/>
            <person name="Serrano M.G."/>
            <person name="Buck G."/>
            <person name="Lee V."/>
            <person name="Wang Y."/>
            <person name="Carvalho R."/>
            <person name="Voegtly L."/>
            <person name="Shi R."/>
            <person name="Duckworth R."/>
            <person name="Johnson A."/>
            <person name="Loviza R."/>
            <person name="Walstead R."/>
            <person name="Shah Z."/>
            <person name="Kiflezghi M."/>
            <person name="Wade K."/>
            <person name="Ball S.L."/>
            <person name="Bradley K.W."/>
            <person name="Asai D.J."/>
            <person name="Bowman C.A."/>
            <person name="Russell D.A."/>
            <person name="Pope W.H."/>
            <person name="Jacobs-Sera D."/>
            <person name="Hendrix R.W."/>
            <person name="Hatfull G.F."/>
        </authorList>
    </citation>
    <scope>NUCLEOTIDE SEQUENCE [LARGE SCALE GENOMIC DNA]</scope>
</reference>
<gene>
    <name evidence="2" type="ORF">SP15_070</name>
</gene>
<evidence type="ECO:0000256" key="1">
    <source>
        <dbReference type="SAM" id="Phobius"/>
    </source>
</evidence>
<dbReference type="KEGG" id="vg:29125238"/>
<sequence length="142" mass="15594">MIREILIAIGIAIVVVGAIIALIKIPSNRRKQLIGIGNAIVGAGDLLQLLGVPTGVINLIRTYAQEVVIAIEQTSKELSGTEKKELAMKELKVILSQLSKVEKLEGYDFSVLNDKILSVIIESCVFVMNTEYLKQAEKYIKK</sequence>
<keyword evidence="1" id="KW-1133">Transmembrane helix</keyword>
<name>A0A127AW18_9CAUD</name>
<keyword evidence="3" id="KW-1185">Reference proteome</keyword>
<dbReference type="GeneID" id="29125238"/>
<proteinExistence type="predicted"/>
<protein>
    <submittedName>
        <fullName evidence="2">Putative membrane protein</fullName>
    </submittedName>
</protein>
<keyword evidence="1" id="KW-0812">Transmembrane</keyword>
<dbReference type="EMBL" id="KT624200">
    <property type="protein sequence ID" value="AMM44869.1"/>
    <property type="molecule type" value="Genomic_DNA"/>
</dbReference>
<organism evidence="2 3">
    <name type="scientific">Bacillus phage SP-15</name>
    <dbReference type="NCBI Taxonomy" id="1792032"/>
    <lineage>
        <taxon>Viruses</taxon>
        <taxon>Duplodnaviria</taxon>
        <taxon>Heunggongvirae</taxon>
        <taxon>Uroviricota</taxon>
        <taxon>Caudoviricetes</taxon>
        <taxon>Thornevirus</taxon>
        <taxon>Thornevirus SP15</taxon>
    </lineage>
</organism>
<feature type="transmembrane region" description="Helical" evidence="1">
    <location>
        <begin position="6"/>
        <end position="23"/>
    </location>
</feature>
<evidence type="ECO:0000313" key="3">
    <source>
        <dbReference type="Proteomes" id="UP000203261"/>
    </source>
</evidence>
<dbReference type="RefSeq" id="YP_009302458.1">
    <property type="nucleotide sequence ID" value="NC_031245.1"/>
</dbReference>
<accession>A0A127AW18</accession>
<keyword evidence="1" id="KW-0472">Membrane</keyword>
<evidence type="ECO:0000313" key="2">
    <source>
        <dbReference type="EMBL" id="AMM44869.1"/>
    </source>
</evidence>
<dbReference type="Proteomes" id="UP000203261">
    <property type="component" value="Segment"/>
</dbReference>